<dbReference type="EMBL" id="BSRX01000043">
    <property type="protein sequence ID" value="GLW57844.1"/>
    <property type="molecule type" value="Genomic_DNA"/>
</dbReference>
<dbReference type="RefSeq" id="WP_033256121.1">
    <property type="nucleotide sequence ID" value="NZ_BSRX01000043.1"/>
</dbReference>
<comment type="caution">
    <text evidence="1">The sequence shown here is derived from an EMBL/GenBank/DDBJ whole genome shotgun (WGS) entry which is preliminary data.</text>
</comment>
<evidence type="ECO:0000313" key="2">
    <source>
        <dbReference type="Proteomes" id="UP001165143"/>
    </source>
</evidence>
<protein>
    <submittedName>
        <fullName evidence="1">Uncharacterized protein</fullName>
    </submittedName>
</protein>
<dbReference type="Proteomes" id="UP001165143">
    <property type="component" value="Unassembled WGS sequence"/>
</dbReference>
<dbReference type="OrthoDB" id="4188685at2"/>
<sequence>MRSAITYLCTDDKVSRPLMTGWCEQRAADENIPVTETVLDTDELLPLAERPGWKHAMALVESGDVVMVVTLDRTMLAAWRKDWDRLAASVAEHGAVLVTHRTPVPSIPPTDGAQQLPLVPAVPPVVELASTGAQR</sequence>
<name>A0A9W6PN04_9ACTN</name>
<gene>
    <name evidence="1" type="ORF">Kpho01_58550</name>
</gene>
<accession>A0A9W6PN04</accession>
<dbReference type="AlphaFoldDB" id="A0A9W6PN04"/>
<evidence type="ECO:0000313" key="1">
    <source>
        <dbReference type="EMBL" id="GLW57844.1"/>
    </source>
</evidence>
<proteinExistence type="predicted"/>
<reference evidence="1" key="1">
    <citation type="submission" date="2023-02" db="EMBL/GenBank/DDBJ databases">
        <title>Kitasatospora phosalacinea NBRC 14362.</title>
        <authorList>
            <person name="Ichikawa N."/>
            <person name="Sato H."/>
            <person name="Tonouchi N."/>
        </authorList>
    </citation>
    <scope>NUCLEOTIDE SEQUENCE</scope>
    <source>
        <strain evidence="1">NBRC 14362</strain>
    </source>
</reference>
<organism evidence="1 2">
    <name type="scientific">Kitasatospora phosalacinea</name>
    <dbReference type="NCBI Taxonomy" id="2065"/>
    <lineage>
        <taxon>Bacteria</taxon>
        <taxon>Bacillati</taxon>
        <taxon>Actinomycetota</taxon>
        <taxon>Actinomycetes</taxon>
        <taxon>Kitasatosporales</taxon>
        <taxon>Streptomycetaceae</taxon>
        <taxon>Kitasatospora</taxon>
    </lineage>
</organism>